<evidence type="ECO:0000313" key="10">
    <source>
        <dbReference type="EMBL" id="KAK9077980.1"/>
    </source>
</evidence>
<evidence type="ECO:0000256" key="7">
    <source>
        <dbReference type="SAM" id="MobiDB-lite"/>
    </source>
</evidence>
<evidence type="ECO:0000313" key="11">
    <source>
        <dbReference type="Proteomes" id="UP001408789"/>
    </source>
</evidence>
<dbReference type="FunFam" id="2.40.50.140:FF:000047">
    <property type="entry name" value="tyrosine--tRNA ligase, cytoplasmic isoform X2"/>
    <property type="match status" value="1"/>
</dbReference>
<comment type="subcellular location">
    <subcellularLocation>
        <location evidence="1">Cytoplasm</location>
    </subcellularLocation>
</comment>
<dbReference type="PROSITE" id="PS50405">
    <property type="entry name" value="GST_CTER"/>
    <property type="match status" value="1"/>
</dbReference>
<dbReference type="GO" id="GO:0032991">
    <property type="term" value="C:protein-containing complex"/>
    <property type="evidence" value="ECO:0007669"/>
    <property type="project" value="UniProtKB-ARBA"/>
</dbReference>
<dbReference type="Gene3D" id="1.20.1050.130">
    <property type="match status" value="1"/>
</dbReference>
<dbReference type="SUPFAM" id="SSF47616">
    <property type="entry name" value="GST C-terminal domain-like"/>
    <property type="match status" value="1"/>
</dbReference>
<feature type="region of interest" description="Disordered" evidence="7">
    <location>
        <begin position="200"/>
        <end position="267"/>
    </location>
</feature>
<feature type="domain" description="GST C-terminal" evidence="8">
    <location>
        <begin position="61"/>
        <end position="200"/>
    </location>
</feature>
<keyword evidence="5" id="KW-0648">Protein biosynthesis</keyword>
<proteinExistence type="predicted"/>
<dbReference type="GO" id="GO:0006412">
    <property type="term" value="P:translation"/>
    <property type="evidence" value="ECO:0007669"/>
    <property type="project" value="UniProtKB-KW"/>
</dbReference>
<evidence type="ECO:0000256" key="1">
    <source>
        <dbReference type="ARBA" id="ARBA00004496"/>
    </source>
</evidence>
<feature type="domain" description="TRNA-binding" evidence="9">
    <location>
        <begin position="273"/>
        <end position="376"/>
    </location>
</feature>
<reference evidence="10 11" key="1">
    <citation type="submission" date="2024-04" db="EMBL/GenBank/DDBJ databases">
        <title>The reference genome of an endangered Asteraceae, Deinandra increscens subsp. villosa, native to the Central Coast of California.</title>
        <authorList>
            <person name="Guilliams M."/>
            <person name="Hasenstab-Lehman K."/>
            <person name="Meyer R."/>
            <person name="Mcevoy S."/>
        </authorList>
    </citation>
    <scope>NUCLEOTIDE SEQUENCE [LARGE SCALE GENOMIC DNA]</scope>
    <source>
        <tissue evidence="10">Leaf</tissue>
    </source>
</reference>
<evidence type="ECO:0000256" key="5">
    <source>
        <dbReference type="ARBA" id="ARBA00022917"/>
    </source>
</evidence>
<comment type="caution">
    <text evidence="10">The sequence shown here is derived from an EMBL/GenBank/DDBJ whole genome shotgun (WGS) entry which is preliminary data.</text>
</comment>
<dbReference type="CDD" id="cd02799">
    <property type="entry name" value="tRNA_bind_EMAP-II_like"/>
    <property type="match status" value="1"/>
</dbReference>
<keyword evidence="3 6" id="KW-0820">tRNA-binding</keyword>
<dbReference type="GO" id="GO:0005737">
    <property type="term" value="C:cytoplasm"/>
    <property type="evidence" value="ECO:0007669"/>
    <property type="project" value="UniProtKB-SubCell"/>
</dbReference>
<accession>A0AAP0DMT3</accession>
<organism evidence="10 11">
    <name type="scientific">Deinandra increscens subsp. villosa</name>
    <dbReference type="NCBI Taxonomy" id="3103831"/>
    <lineage>
        <taxon>Eukaryota</taxon>
        <taxon>Viridiplantae</taxon>
        <taxon>Streptophyta</taxon>
        <taxon>Embryophyta</taxon>
        <taxon>Tracheophyta</taxon>
        <taxon>Spermatophyta</taxon>
        <taxon>Magnoliopsida</taxon>
        <taxon>eudicotyledons</taxon>
        <taxon>Gunneridae</taxon>
        <taxon>Pentapetalae</taxon>
        <taxon>asterids</taxon>
        <taxon>campanulids</taxon>
        <taxon>Asterales</taxon>
        <taxon>Asteraceae</taxon>
        <taxon>Asteroideae</taxon>
        <taxon>Heliantheae alliance</taxon>
        <taxon>Madieae</taxon>
        <taxon>Madiinae</taxon>
        <taxon>Deinandra</taxon>
    </lineage>
</organism>
<keyword evidence="4 6" id="KW-0694">RNA-binding</keyword>
<feature type="compositionally biased region" description="Basic and acidic residues" evidence="7">
    <location>
        <begin position="205"/>
        <end position="220"/>
    </location>
</feature>
<keyword evidence="2" id="KW-0963">Cytoplasm</keyword>
<feature type="compositionally biased region" description="Low complexity" evidence="7">
    <location>
        <begin position="221"/>
        <end position="231"/>
    </location>
</feature>
<dbReference type="Pfam" id="PF01588">
    <property type="entry name" value="tRNA_bind"/>
    <property type="match status" value="1"/>
</dbReference>
<evidence type="ECO:0000256" key="6">
    <source>
        <dbReference type="PROSITE-ProRule" id="PRU00209"/>
    </source>
</evidence>
<keyword evidence="11" id="KW-1185">Reference proteome</keyword>
<protein>
    <submittedName>
        <fullName evidence="10">Uncharacterized protein</fullName>
    </submittedName>
</protein>
<feature type="compositionally biased region" description="Basic and acidic residues" evidence="7">
    <location>
        <begin position="249"/>
        <end position="267"/>
    </location>
</feature>
<dbReference type="InterPro" id="IPR010987">
    <property type="entry name" value="Glutathione-S-Trfase_C-like"/>
</dbReference>
<evidence type="ECO:0000256" key="3">
    <source>
        <dbReference type="ARBA" id="ARBA00022555"/>
    </source>
</evidence>
<dbReference type="GO" id="GO:0000049">
    <property type="term" value="F:tRNA binding"/>
    <property type="evidence" value="ECO:0007669"/>
    <property type="project" value="UniProtKB-UniRule"/>
</dbReference>
<dbReference type="AlphaFoldDB" id="A0AAP0DMT3"/>
<name>A0AAP0DMT3_9ASTR</name>
<dbReference type="Gene3D" id="2.40.50.140">
    <property type="entry name" value="Nucleic acid-binding proteins"/>
    <property type="match status" value="1"/>
</dbReference>
<dbReference type="SUPFAM" id="SSF50249">
    <property type="entry name" value="Nucleic acid-binding proteins"/>
    <property type="match status" value="1"/>
</dbReference>
<dbReference type="InterPro" id="IPR051270">
    <property type="entry name" value="Tyrosine-tRNA_ligase_regulator"/>
</dbReference>
<dbReference type="Pfam" id="PF21972">
    <property type="entry name" value="Arc1p_N_like"/>
    <property type="match status" value="1"/>
</dbReference>
<sequence length="434" mass="47467">MIGTEYLAGLDWVVQAYLLLARESGDTHGPRRRNAGDQLVISTMASDKEGAILQRKRTIVSALCKSRSLDATKFLDDVGNDLKSLCVNITKTAYENEELNKWMTFAENFPSDSERCKTVLRQINEYLTEYSVLVGGGYIPSDADIIVFSTFHPYVISLPNSDRNKLPHLMRWMDYIQSIHDFGGLFERIVLEKAPFDPPLAKQTAKGEADSSTKKAESNTKKAPPNAKAANSGADLEKQSAALNKQATGKKEAATEKKKLPEKVPDDKDKELSVSLLKIQVGLIRKASKHPSADSLLVEEIDVGEGKFRQVVSGLAKYCRPDELTNRLVAFITNVKPGKLRDVVSEGLVLCASNADHTAVEPLIVPEGAKIGECVTFSGHEGKPEDVLNPKKKQLDKITPNLFTDDKGVATFKGVPFMTSAGPCTSTLSNASIK</sequence>
<dbReference type="InterPro" id="IPR012340">
    <property type="entry name" value="NA-bd_OB-fold"/>
</dbReference>
<evidence type="ECO:0000259" key="8">
    <source>
        <dbReference type="PROSITE" id="PS50405"/>
    </source>
</evidence>
<evidence type="ECO:0000259" key="9">
    <source>
        <dbReference type="PROSITE" id="PS50886"/>
    </source>
</evidence>
<dbReference type="InterPro" id="IPR053836">
    <property type="entry name" value="Arc1-like_N"/>
</dbReference>
<dbReference type="PANTHER" id="PTHR11586:SF33">
    <property type="entry name" value="AMINOACYL TRNA SYNTHASE COMPLEX-INTERACTING MULTIFUNCTIONAL PROTEIN 1"/>
    <property type="match status" value="1"/>
</dbReference>
<evidence type="ECO:0000256" key="2">
    <source>
        <dbReference type="ARBA" id="ARBA00022490"/>
    </source>
</evidence>
<dbReference type="InterPro" id="IPR002547">
    <property type="entry name" value="tRNA-bd_dom"/>
</dbReference>
<dbReference type="InterPro" id="IPR036282">
    <property type="entry name" value="Glutathione-S-Trfase_C_sf"/>
</dbReference>
<dbReference type="EMBL" id="JBCNJP010000006">
    <property type="protein sequence ID" value="KAK9077980.1"/>
    <property type="molecule type" value="Genomic_DNA"/>
</dbReference>
<dbReference type="PANTHER" id="PTHR11586">
    <property type="entry name" value="TRNA-AMINOACYLATION COFACTOR ARC1 FAMILY MEMBER"/>
    <property type="match status" value="1"/>
</dbReference>
<evidence type="ECO:0000256" key="4">
    <source>
        <dbReference type="ARBA" id="ARBA00022884"/>
    </source>
</evidence>
<gene>
    <name evidence="10" type="ORF">SSX86_002037</name>
</gene>
<dbReference type="Proteomes" id="UP001408789">
    <property type="component" value="Unassembled WGS sequence"/>
</dbReference>
<dbReference type="PROSITE" id="PS50886">
    <property type="entry name" value="TRBD"/>
    <property type="match status" value="1"/>
</dbReference>